<feature type="domain" description="Cadherin" evidence="14">
    <location>
        <begin position="241"/>
        <end position="348"/>
    </location>
</feature>
<dbReference type="FunFam" id="2.60.40.60:FF:000004">
    <property type="entry name" value="Protocadherin 1 gamma 2"/>
    <property type="match status" value="1"/>
</dbReference>
<dbReference type="PANTHER" id="PTHR24028">
    <property type="entry name" value="CADHERIN-87A"/>
    <property type="match status" value="1"/>
</dbReference>
<feature type="domain" description="Cadherin" evidence="14">
    <location>
        <begin position="133"/>
        <end position="240"/>
    </location>
</feature>
<dbReference type="SMART" id="SM00112">
    <property type="entry name" value="CA"/>
    <property type="match status" value="6"/>
</dbReference>
<evidence type="ECO:0000256" key="8">
    <source>
        <dbReference type="ARBA" id="ARBA00022989"/>
    </source>
</evidence>
<name>A0A7N8WPR7_9TELE</name>
<evidence type="ECO:0000256" key="10">
    <source>
        <dbReference type="ARBA" id="ARBA00023180"/>
    </source>
</evidence>
<keyword evidence="10" id="KW-0325">Glycoprotein</keyword>
<keyword evidence="6 11" id="KW-0106">Calcium</keyword>
<dbReference type="InterPro" id="IPR032455">
    <property type="entry name" value="Cadherin_C"/>
</dbReference>
<dbReference type="Gene3D" id="2.60.40.60">
    <property type="entry name" value="Cadherins"/>
    <property type="match status" value="6"/>
</dbReference>
<dbReference type="Pfam" id="PF00028">
    <property type="entry name" value="Cadherin"/>
    <property type="match status" value="5"/>
</dbReference>
<organism evidence="15 16">
    <name type="scientific">Mastacembelus armatus</name>
    <name type="common">zig-zag eel</name>
    <dbReference type="NCBI Taxonomy" id="205130"/>
    <lineage>
        <taxon>Eukaryota</taxon>
        <taxon>Metazoa</taxon>
        <taxon>Chordata</taxon>
        <taxon>Craniata</taxon>
        <taxon>Vertebrata</taxon>
        <taxon>Euteleostomi</taxon>
        <taxon>Actinopterygii</taxon>
        <taxon>Neopterygii</taxon>
        <taxon>Teleostei</taxon>
        <taxon>Neoteleostei</taxon>
        <taxon>Acanthomorphata</taxon>
        <taxon>Anabantaria</taxon>
        <taxon>Synbranchiformes</taxon>
        <taxon>Mastacembelidae</taxon>
        <taxon>Mastacembelus</taxon>
    </lineage>
</organism>
<keyword evidence="16" id="KW-1185">Reference proteome</keyword>
<feature type="signal peptide" evidence="13">
    <location>
        <begin position="1"/>
        <end position="28"/>
    </location>
</feature>
<dbReference type="Proteomes" id="UP000261640">
    <property type="component" value="Unplaced"/>
</dbReference>
<evidence type="ECO:0000256" key="1">
    <source>
        <dbReference type="ARBA" id="ARBA00004251"/>
    </source>
</evidence>
<dbReference type="PROSITE" id="PS50268">
    <property type="entry name" value="CADHERIN_2"/>
    <property type="match status" value="6"/>
</dbReference>
<evidence type="ECO:0000256" key="12">
    <source>
        <dbReference type="SAM" id="Phobius"/>
    </source>
</evidence>
<keyword evidence="5" id="KW-0677">Repeat</keyword>
<evidence type="ECO:0000313" key="16">
    <source>
        <dbReference type="Proteomes" id="UP000261640"/>
    </source>
</evidence>
<keyword evidence="8 12" id="KW-1133">Transmembrane helix</keyword>
<dbReference type="GO" id="GO:0007156">
    <property type="term" value="P:homophilic cell adhesion via plasma membrane adhesion molecules"/>
    <property type="evidence" value="ECO:0007669"/>
    <property type="project" value="InterPro"/>
</dbReference>
<proteinExistence type="predicted"/>
<evidence type="ECO:0000256" key="2">
    <source>
        <dbReference type="ARBA" id="ARBA00022475"/>
    </source>
</evidence>
<dbReference type="FunFam" id="2.60.40.60:FF:000002">
    <property type="entry name" value="Protocadherin alpha 2"/>
    <property type="match status" value="1"/>
</dbReference>
<dbReference type="InterPro" id="IPR015919">
    <property type="entry name" value="Cadherin-like_sf"/>
</dbReference>
<evidence type="ECO:0000313" key="15">
    <source>
        <dbReference type="Ensembl" id="ENSMAMP00000039131.1"/>
    </source>
</evidence>
<evidence type="ECO:0000256" key="13">
    <source>
        <dbReference type="SAM" id="SignalP"/>
    </source>
</evidence>
<dbReference type="AlphaFoldDB" id="A0A7N8WPR7"/>
<keyword evidence="3 12" id="KW-0812">Transmembrane</keyword>
<dbReference type="InterPro" id="IPR020894">
    <property type="entry name" value="Cadherin_CS"/>
</dbReference>
<feature type="domain" description="Cadherin" evidence="14">
    <location>
        <begin position="26"/>
        <end position="132"/>
    </location>
</feature>
<dbReference type="Ensembl" id="ENSMAMT00000047202.1">
    <property type="protein sequence ID" value="ENSMAMP00000039131.1"/>
    <property type="gene ID" value="ENSMAMG00000024580.1"/>
</dbReference>
<evidence type="ECO:0000256" key="3">
    <source>
        <dbReference type="ARBA" id="ARBA00022692"/>
    </source>
</evidence>
<evidence type="ECO:0000256" key="7">
    <source>
        <dbReference type="ARBA" id="ARBA00022889"/>
    </source>
</evidence>
<dbReference type="GO" id="GO:0005886">
    <property type="term" value="C:plasma membrane"/>
    <property type="evidence" value="ECO:0007669"/>
    <property type="project" value="UniProtKB-SubCell"/>
</dbReference>
<dbReference type="GO" id="GO:0005509">
    <property type="term" value="F:calcium ion binding"/>
    <property type="evidence" value="ECO:0007669"/>
    <property type="project" value="UniProtKB-UniRule"/>
</dbReference>
<dbReference type="PANTHER" id="PTHR24028:SF287">
    <property type="entry name" value="CADHERIN-RELATED NEURONAL RECEPTOR VARIABLE 1-RELATED"/>
    <property type="match status" value="1"/>
</dbReference>
<accession>A0A7N8WPR7</accession>
<comment type="subcellular location">
    <subcellularLocation>
        <location evidence="1">Cell membrane</location>
        <topology evidence="1">Single-pass type I membrane protein</topology>
    </subcellularLocation>
</comment>
<dbReference type="CDD" id="cd11304">
    <property type="entry name" value="Cadherin_repeat"/>
    <property type="match status" value="6"/>
</dbReference>
<feature type="domain" description="Cadherin" evidence="14">
    <location>
        <begin position="577"/>
        <end position="675"/>
    </location>
</feature>
<reference evidence="15" key="1">
    <citation type="submission" date="2025-08" db="UniProtKB">
        <authorList>
            <consortium name="Ensembl"/>
        </authorList>
    </citation>
    <scope>IDENTIFICATION</scope>
</reference>
<dbReference type="GO" id="GO:0009653">
    <property type="term" value="P:anatomical structure morphogenesis"/>
    <property type="evidence" value="ECO:0007669"/>
    <property type="project" value="UniProtKB-ARBA"/>
</dbReference>
<reference evidence="15" key="2">
    <citation type="submission" date="2025-09" db="UniProtKB">
        <authorList>
            <consortium name="Ensembl"/>
        </authorList>
    </citation>
    <scope>IDENTIFICATION</scope>
</reference>
<dbReference type="Pfam" id="PF16492">
    <property type="entry name" value="Cadherin_C_2"/>
    <property type="match status" value="1"/>
</dbReference>
<feature type="transmembrane region" description="Helical" evidence="12">
    <location>
        <begin position="690"/>
        <end position="713"/>
    </location>
</feature>
<evidence type="ECO:0000256" key="4">
    <source>
        <dbReference type="ARBA" id="ARBA00022729"/>
    </source>
</evidence>
<dbReference type="FunFam" id="2.60.40.60:FF:000001">
    <property type="entry name" value="Protocadherin alpha 2"/>
    <property type="match status" value="1"/>
</dbReference>
<feature type="chain" id="PRO_5031276246" evidence="13">
    <location>
        <begin position="29"/>
        <end position="854"/>
    </location>
</feature>
<dbReference type="InterPro" id="IPR002126">
    <property type="entry name" value="Cadherin-like_dom"/>
</dbReference>
<dbReference type="FunFam" id="2.60.40.60:FF:000129">
    <property type="entry name" value="protocadherin alpha-C2 isoform X1"/>
    <property type="match status" value="1"/>
</dbReference>
<evidence type="ECO:0000256" key="9">
    <source>
        <dbReference type="ARBA" id="ARBA00023136"/>
    </source>
</evidence>
<dbReference type="Pfam" id="PF08266">
    <property type="entry name" value="Cadherin_2"/>
    <property type="match status" value="1"/>
</dbReference>
<feature type="transmembrane region" description="Helical" evidence="12">
    <location>
        <begin position="799"/>
        <end position="816"/>
    </location>
</feature>
<dbReference type="FunFam" id="2.60.40.60:FF:000307">
    <property type="entry name" value="Zgc:123181"/>
    <property type="match status" value="1"/>
</dbReference>
<dbReference type="PRINTS" id="PR00205">
    <property type="entry name" value="CADHERIN"/>
</dbReference>
<feature type="domain" description="Cadherin" evidence="14">
    <location>
        <begin position="349"/>
        <end position="452"/>
    </location>
</feature>
<keyword evidence="2" id="KW-1003">Cell membrane</keyword>
<sequence>MSSRYKWSSFGIYLGLFLLDYFCATVSGQLSYSVSEEVNPGTPVGNIAKDLTLNSQDLESRMFQIVTGSKRKFFEVNLKTGVLYVSERIDREELCAEELKCSVSVEAVINNPLKLYRIDVDILDVNDNAPLFSTKLQNLYIAESTLSGVKFALSEATDADVGKNGVSTYKLSQNEHFSLAVHKAGDSVSAELVLQKALDREKQPVITMTLTAVDGGSPPKTGTSQLVVNVLDINDNIPVFSETLYKAKITENTPLDTIVIAVNATDADEGLNSEIVYSLRSKDQNHVLDMFEIENQTGFIKVKGNIDFEDRKAFEIRVEASDKGQPPMSAHCKVLVEVVDLNDNAPEITVTSLHKTVKEDASVGTAVALVSVLDRDGKNGMVNCKISNNVPFKLESNYKNYYSLVVDGPLDRESAPQYNLSITATDEGSPPLSSTSVVTVHVSDVNDNKPQFTENVMSVYVKENSPIGAVIKTVSAVDADSDQNGHVTYSFLQNNNNNVLPLSTMININSETGDIVSLQPFNYEELKTFQFKVQATDSGVPPLSSNVTVNVFILDENDNSPAILAPYSEHGSVNSESIPYSAEAGYFVAKIRAVDADSGYNALLSYHLSEPKGNNLFRIGTSTGEIRTKRRMSDNDLKTHPLVVLVSDNGEPSLSATVSIDVLVLESAADIQTQFRHVPIKEESFSDLNLYLLIAIVSVSLIFLLSLITLIAVKCHRTDGAFSRYSAPMITTHPDGSWSYSKSTQQYDVCFSSDTLKSDVVVFPAPFPPVDAELISINGGDTFTRTQTLPSKEKVRTSWCMRAGGGFGVVCVWLWVCLVSENNCMKFIYVLFCLQLVSCCLGAKLFCFVALVYF</sequence>
<dbReference type="InterPro" id="IPR013164">
    <property type="entry name" value="Cadherin_N"/>
</dbReference>
<dbReference type="InterPro" id="IPR050174">
    <property type="entry name" value="Protocadherin/Cadherin-CA"/>
</dbReference>
<dbReference type="GeneTree" id="ENSGT00940000164173"/>
<dbReference type="SUPFAM" id="SSF49313">
    <property type="entry name" value="Cadherin-like"/>
    <property type="match status" value="6"/>
</dbReference>
<evidence type="ECO:0000256" key="5">
    <source>
        <dbReference type="ARBA" id="ARBA00022737"/>
    </source>
</evidence>
<evidence type="ECO:0000256" key="6">
    <source>
        <dbReference type="ARBA" id="ARBA00022837"/>
    </source>
</evidence>
<keyword evidence="4 13" id="KW-0732">Signal</keyword>
<dbReference type="FunFam" id="2.60.40.60:FF:000007">
    <property type="entry name" value="Protocadherin alpha 2"/>
    <property type="match status" value="1"/>
</dbReference>
<protein>
    <submittedName>
        <fullName evidence="15">Protocadherin 2 alpha b 5</fullName>
    </submittedName>
</protein>
<feature type="domain" description="Cadherin" evidence="14">
    <location>
        <begin position="453"/>
        <end position="563"/>
    </location>
</feature>
<evidence type="ECO:0000256" key="11">
    <source>
        <dbReference type="PROSITE-ProRule" id="PRU00043"/>
    </source>
</evidence>
<keyword evidence="7" id="KW-0130">Cell adhesion</keyword>
<evidence type="ECO:0000259" key="14">
    <source>
        <dbReference type="PROSITE" id="PS50268"/>
    </source>
</evidence>
<feature type="transmembrane region" description="Helical" evidence="12">
    <location>
        <begin position="828"/>
        <end position="853"/>
    </location>
</feature>
<dbReference type="InParanoid" id="A0A7N8WPR7"/>
<dbReference type="PROSITE" id="PS00232">
    <property type="entry name" value="CADHERIN_1"/>
    <property type="match status" value="3"/>
</dbReference>
<keyword evidence="9 12" id="KW-0472">Membrane</keyword>